<evidence type="ECO:0000313" key="2">
    <source>
        <dbReference type="Proteomes" id="UP000001194"/>
    </source>
</evidence>
<dbReference type="AlphaFoldDB" id="B0DDJ9"/>
<dbReference type="Proteomes" id="UP000001194">
    <property type="component" value="Unassembled WGS sequence"/>
</dbReference>
<name>B0DDJ9_LACBS</name>
<evidence type="ECO:0000313" key="1">
    <source>
        <dbReference type="EMBL" id="EDR07099.1"/>
    </source>
</evidence>
<organism evidence="2">
    <name type="scientific">Laccaria bicolor (strain S238N-H82 / ATCC MYA-4686)</name>
    <name type="common">Bicoloured deceiver</name>
    <name type="synonym">Laccaria laccata var. bicolor</name>
    <dbReference type="NCBI Taxonomy" id="486041"/>
    <lineage>
        <taxon>Eukaryota</taxon>
        <taxon>Fungi</taxon>
        <taxon>Dikarya</taxon>
        <taxon>Basidiomycota</taxon>
        <taxon>Agaricomycotina</taxon>
        <taxon>Agaricomycetes</taxon>
        <taxon>Agaricomycetidae</taxon>
        <taxon>Agaricales</taxon>
        <taxon>Agaricineae</taxon>
        <taxon>Hydnangiaceae</taxon>
        <taxon>Laccaria</taxon>
    </lineage>
</organism>
<dbReference type="KEGG" id="lbc:LACBIDRAFT_328041"/>
<accession>B0DDJ9</accession>
<sequence length="124" mass="13677">MACSIEKYEEEEVEIIPMPSEDSILTIAFALKEVLDKYSEHILEVTMDSTWKTNTLGYEQFVIITEANGQALPLAFAFTASTDGTAMPGAKELMLVALLGHVVKQCPNINFTLMDKDTDEISAV</sequence>
<proteinExistence type="predicted"/>
<dbReference type="EMBL" id="DS547105">
    <property type="protein sequence ID" value="EDR07099.1"/>
    <property type="molecule type" value="Genomic_DNA"/>
</dbReference>
<gene>
    <name evidence="1" type="ORF">LACBIDRAFT_328041</name>
</gene>
<keyword evidence="2" id="KW-1185">Reference proteome</keyword>
<protein>
    <submittedName>
        <fullName evidence="1">Predicted protein</fullName>
    </submittedName>
</protein>
<dbReference type="HOGENOM" id="CLU_044890_2_0_1"/>
<dbReference type="GeneID" id="6077860"/>
<dbReference type="InParanoid" id="B0DDJ9"/>
<dbReference type="OrthoDB" id="2437251at2759"/>
<dbReference type="RefSeq" id="XP_001882030.1">
    <property type="nucleotide sequence ID" value="XM_001881995.1"/>
</dbReference>
<reference evidence="1 2" key="1">
    <citation type="journal article" date="2008" name="Nature">
        <title>The genome of Laccaria bicolor provides insights into mycorrhizal symbiosis.</title>
        <authorList>
            <person name="Martin F."/>
            <person name="Aerts A."/>
            <person name="Ahren D."/>
            <person name="Brun A."/>
            <person name="Danchin E.G.J."/>
            <person name="Duchaussoy F."/>
            <person name="Gibon J."/>
            <person name="Kohler A."/>
            <person name="Lindquist E."/>
            <person name="Pereda V."/>
            <person name="Salamov A."/>
            <person name="Shapiro H.J."/>
            <person name="Wuyts J."/>
            <person name="Blaudez D."/>
            <person name="Buee M."/>
            <person name="Brokstein P."/>
            <person name="Canbaeck B."/>
            <person name="Cohen D."/>
            <person name="Courty P.E."/>
            <person name="Coutinho P.M."/>
            <person name="Delaruelle C."/>
            <person name="Detter J.C."/>
            <person name="Deveau A."/>
            <person name="DiFazio S."/>
            <person name="Duplessis S."/>
            <person name="Fraissinet-Tachet L."/>
            <person name="Lucic E."/>
            <person name="Frey-Klett P."/>
            <person name="Fourrey C."/>
            <person name="Feussner I."/>
            <person name="Gay G."/>
            <person name="Grimwood J."/>
            <person name="Hoegger P.J."/>
            <person name="Jain P."/>
            <person name="Kilaru S."/>
            <person name="Labbe J."/>
            <person name="Lin Y.C."/>
            <person name="Legue V."/>
            <person name="Le Tacon F."/>
            <person name="Marmeisse R."/>
            <person name="Melayah D."/>
            <person name="Montanini B."/>
            <person name="Muratet M."/>
            <person name="Nehls U."/>
            <person name="Niculita-Hirzel H."/>
            <person name="Oudot-Le Secq M.P."/>
            <person name="Peter M."/>
            <person name="Quesneville H."/>
            <person name="Rajashekar B."/>
            <person name="Reich M."/>
            <person name="Rouhier N."/>
            <person name="Schmutz J."/>
            <person name="Yin T."/>
            <person name="Chalot M."/>
            <person name="Henrissat B."/>
            <person name="Kuees U."/>
            <person name="Lucas S."/>
            <person name="Van de Peer Y."/>
            <person name="Podila G.K."/>
            <person name="Polle A."/>
            <person name="Pukkila P.J."/>
            <person name="Richardson P.M."/>
            <person name="Rouze P."/>
            <person name="Sanders I.R."/>
            <person name="Stajich J.E."/>
            <person name="Tunlid A."/>
            <person name="Tuskan G."/>
            <person name="Grigoriev I.V."/>
        </authorList>
    </citation>
    <scope>NUCLEOTIDE SEQUENCE [LARGE SCALE GENOMIC DNA]</scope>
    <source>
        <strain evidence="2">S238N-H82 / ATCC MYA-4686</strain>
    </source>
</reference>